<gene>
    <name evidence="1" type="ORF">MONBRDRAFT_13052</name>
</gene>
<dbReference type="PANTHER" id="PTHR13718">
    <property type="entry name" value="RIBOSOMAL S SUBUNIT"/>
    <property type="match status" value="1"/>
</dbReference>
<dbReference type="STRING" id="81824.A9VE56"/>
<feature type="non-terminal residue" evidence="1">
    <location>
        <position position="1"/>
    </location>
</feature>
<dbReference type="KEGG" id="mbr:MONBRDRAFT_13052"/>
<dbReference type="GeneID" id="5896270"/>
<dbReference type="InterPro" id="IPR000851">
    <property type="entry name" value="Ribosomal_uS5"/>
</dbReference>
<accession>A9VE56</accession>
<dbReference type="InParanoid" id="A9VE56"/>
<keyword evidence="2" id="KW-1185">Reference proteome</keyword>
<dbReference type="GO" id="GO:0003735">
    <property type="term" value="F:structural constituent of ribosome"/>
    <property type="evidence" value="ECO:0007669"/>
    <property type="project" value="InterPro"/>
</dbReference>
<dbReference type="GO" id="GO:0003723">
    <property type="term" value="F:RNA binding"/>
    <property type="evidence" value="ECO:0007669"/>
    <property type="project" value="InterPro"/>
</dbReference>
<protein>
    <submittedName>
        <fullName evidence="1">Uncharacterized protein</fullName>
    </submittedName>
</protein>
<reference evidence="1 2" key="1">
    <citation type="journal article" date="2008" name="Nature">
        <title>The genome of the choanoflagellate Monosiga brevicollis and the origin of metazoans.</title>
        <authorList>
            <consortium name="JGI Sequencing"/>
            <person name="King N."/>
            <person name="Westbrook M.J."/>
            <person name="Young S.L."/>
            <person name="Kuo A."/>
            <person name="Abedin M."/>
            <person name="Chapman J."/>
            <person name="Fairclough S."/>
            <person name="Hellsten U."/>
            <person name="Isogai Y."/>
            <person name="Letunic I."/>
            <person name="Marr M."/>
            <person name="Pincus D."/>
            <person name="Putnam N."/>
            <person name="Rokas A."/>
            <person name="Wright K.J."/>
            <person name="Zuzow R."/>
            <person name="Dirks W."/>
            <person name="Good M."/>
            <person name="Goodstein D."/>
            <person name="Lemons D."/>
            <person name="Li W."/>
            <person name="Lyons J.B."/>
            <person name="Morris A."/>
            <person name="Nichols S."/>
            <person name="Richter D.J."/>
            <person name="Salamov A."/>
            <person name="Bork P."/>
            <person name="Lim W.A."/>
            <person name="Manning G."/>
            <person name="Miller W.T."/>
            <person name="McGinnis W."/>
            <person name="Shapiro H."/>
            <person name="Tjian R."/>
            <person name="Grigoriev I.V."/>
            <person name="Rokhsar D."/>
        </authorList>
    </citation>
    <scope>NUCLEOTIDE SEQUENCE [LARGE SCALE GENOMIC DNA]</scope>
    <source>
        <strain evidence="2">MX1 / ATCC 50154</strain>
    </source>
</reference>
<dbReference type="GO" id="GO:0006412">
    <property type="term" value="P:translation"/>
    <property type="evidence" value="ECO:0007669"/>
    <property type="project" value="InterPro"/>
</dbReference>
<proteinExistence type="predicted"/>
<dbReference type="AlphaFoldDB" id="A9VE56"/>
<sequence length="375" mass="42278">PPIAANVLDAQRKVLLKTSGHRQLLACPFGLCKCKGPRLDRKAWVNHVLREHPYDEQATDLVKQVMEAKLVAQCNKCHLFFEAAGISQHRSRCGANLKRATEALFHAAGHDLLEIMRGAWPQQCVGSRVSVCELLKLARHPLMQRSRYPSNATETKLMAATLSQLYWSAVHSDYTAEEREMGAKRAKHVRSDQFTRHAGRAVAIKASQSKALSFEEVAIVAVEDGLDVRGVFNLLQHGAQNLARRVAKKTMHLRSRHNMGMLLLLVVVLVVSWEKRKEKQATTGRITWCRPSDISITQQKCRRVRQGHDKTSINKSRKRDNVVRKRRHIKATIKNNGAQDTINISHEQRHGADGLSSRYAVSSHNGLRAWSKVTK</sequence>
<name>A9VE56_MONBE</name>
<evidence type="ECO:0000313" key="1">
    <source>
        <dbReference type="EMBL" id="EDQ84173.1"/>
    </source>
</evidence>
<organism evidence="1 2">
    <name type="scientific">Monosiga brevicollis</name>
    <name type="common">Choanoflagellate</name>
    <dbReference type="NCBI Taxonomy" id="81824"/>
    <lineage>
        <taxon>Eukaryota</taxon>
        <taxon>Choanoflagellata</taxon>
        <taxon>Craspedida</taxon>
        <taxon>Salpingoecidae</taxon>
        <taxon>Monosiga</taxon>
    </lineage>
</organism>
<dbReference type="PANTHER" id="PTHR13718:SF114">
    <property type="entry name" value="SMALL RIBOSOMAL SUBUNIT PROTEIN US5C"/>
    <property type="match status" value="1"/>
</dbReference>
<dbReference type="Proteomes" id="UP000001357">
    <property type="component" value="Unassembled WGS sequence"/>
</dbReference>
<evidence type="ECO:0000313" key="2">
    <source>
        <dbReference type="Proteomes" id="UP000001357"/>
    </source>
</evidence>
<dbReference type="EMBL" id="CH991595">
    <property type="protein sequence ID" value="EDQ84173.1"/>
    <property type="molecule type" value="Genomic_DNA"/>
</dbReference>
<dbReference type="GO" id="GO:0005840">
    <property type="term" value="C:ribosome"/>
    <property type="evidence" value="ECO:0007669"/>
    <property type="project" value="InterPro"/>
</dbReference>
<dbReference type="RefSeq" id="XP_001751003.1">
    <property type="nucleotide sequence ID" value="XM_001750951.1"/>
</dbReference>